<accession>A0A7M5XH96</accession>
<dbReference type="InterPro" id="IPR017452">
    <property type="entry name" value="GPCR_Rhodpsn_7TM"/>
</dbReference>
<organism evidence="11 12">
    <name type="scientific">Clytia hemisphaerica</name>
    <dbReference type="NCBI Taxonomy" id="252671"/>
    <lineage>
        <taxon>Eukaryota</taxon>
        <taxon>Metazoa</taxon>
        <taxon>Cnidaria</taxon>
        <taxon>Hydrozoa</taxon>
        <taxon>Hydroidolina</taxon>
        <taxon>Leptothecata</taxon>
        <taxon>Obeliida</taxon>
        <taxon>Clytiidae</taxon>
        <taxon>Clytia</taxon>
    </lineage>
</organism>
<evidence type="ECO:0000256" key="1">
    <source>
        <dbReference type="ARBA" id="ARBA00004141"/>
    </source>
</evidence>
<keyword evidence="12" id="KW-1185">Reference proteome</keyword>
<dbReference type="PRINTS" id="PR00237">
    <property type="entry name" value="GPCRRHODOPSN"/>
</dbReference>
<evidence type="ECO:0000256" key="4">
    <source>
        <dbReference type="ARBA" id="ARBA00023040"/>
    </source>
</evidence>
<evidence type="ECO:0000256" key="8">
    <source>
        <dbReference type="SAM" id="MobiDB-lite"/>
    </source>
</evidence>
<reference evidence="11" key="1">
    <citation type="submission" date="2021-01" db="UniProtKB">
        <authorList>
            <consortium name="EnsemblMetazoa"/>
        </authorList>
    </citation>
    <scope>IDENTIFICATION</scope>
</reference>
<evidence type="ECO:0000256" key="3">
    <source>
        <dbReference type="ARBA" id="ARBA00022989"/>
    </source>
</evidence>
<dbReference type="Gene3D" id="1.20.1070.10">
    <property type="entry name" value="Rhodopsin 7-helix transmembrane proteins"/>
    <property type="match status" value="2"/>
</dbReference>
<feature type="region of interest" description="Disordered" evidence="8">
    <location>
        <begin position="301"/>
        <end position="355"/>
    </location>
</feature>
<dbReference type="PANTHER" id="PTHR10489:SF932">
    <property type="entry name" value="G-PROTEIN COUPLED RECEPTORS FAMILY 1 PROFILE DOMAIN-CONTAINING PROTEIN"/>
    <property type="match status" value="1"/>
</dbReference>
<evidence type="ECO:0000259" key="10">
    <source>
        <dbReference type="PROSITE" id="PS50262"/>
    </source>
</evidence>
<evidence type="ECO:0000256" key="6">
    <source>
        <dbReference type="ARBA" id="ARBA00023170"/>
    </source>
</evidence>
<feature type="compositionally biased region" description="Polar residues" evidence="8">
    <location>
        <begin position="329"/>
        <end position="339"/>
    </location>
</feature>
<keyword evidence="2 9" id="KW-0812">Transmembrane</keyword>
<dbReference type="SUPFAM" id="SSF81321">
    <property type="entry name" value="Family A G protein-coupled receptor-like"/>
    <property type="match status" value="2"/>
</dbReference>
<feature type="domain" description="G-protein coupled receptors family 1 profile" evidence="10">
    <location>
        <begin position="39"/>
        <end position="505"/>
    </location>
</feature>
<evidence type="ECO:0000256" key="2">
    <source>
        <dbReference type="ARBA" id="ARBA00022692"/>
    </source>
</evidence>
<feature type="transmembrane region" description="Helical" evidence="9">
    <location>
        <begin position="20"/>
        <end position="46"/>
    </location>
</feature>
<dbReference type="CDD" id="cd00637">
    <property type="entry name" value="7tm_classA_rhodopsin-like"/>
    <property type="match status" value="1"/>
</dbReference>
<proteinExistence type="predicted"/>
<evidence type="ECO:0000256" key="7">
    <source>
        <dbReference type="ARBA" id="ARBA00023224"/>
    </source>
</evidence>
<feature type="transmembrane region" description="Helical" evidence="9">
    <location>
        <begin position="449"/>
        <end position="470"/>
    </location>
</feature>
<sequence>KQIPKQSQPSRIENKMINQTVIHFMLLLQGFGVFIGIPINLLVLLIRAIKLHQNKRMSSYHIIITNLAVADLLTSLTLAFEMKNTLSHFFWPYSHTMCYVIKGVSIVSSSIDGLFILLLSFERYYGCINLTKKWKRRTILIITGFIWCLTIVIRLPDLMQIQMWDHKMYLPKATNVQNLTGPHQYVTQLNNSRIFKNVNVSIEPITHPIKSNVSLTVQNNTNISYTSIPDTCSAMPLNGQWKKVNLNFRLIVTLVIPLLSTIFFHYKLYNFIRTHVRNMSLICDGSSQLFNNPTFCKPSESGGGIAQKKATRHHSTGSTNSERPRKATRQTSTCSTGDIGTSRKASRQCSLDPSDISNYSEGRRCSYQGLSEERMLISPIIKEATPFTQEEFHVKEANNSQSKVVKFLHILFHQDNWKTSRSSVTKKPKISITRAPHPVTKTIRLKIHILYAISVALFVLWFPTYLWLYLHAYNWKLVIHHMNWNVLVAFTYVRYLHCSVNGIIYSVIDKTFRDDVRKVLKTLDIFQMYQWSSNEIPSTRTSRTASFDSFGKSASAMQWKD</sequence>
<evidence type="ECO:0000313" key="12">
    <source>
        <dbReference type="Proteomes" id="UP000594262"/>
    </source>
</evidence>
<evidence type="ECO:0000256" key="5">
    <source>
        <dbReference type="ARBA" id="ARBA00023136"/>
    </source>
</evidence>
<dbReference type="InterPro" id="IPR000276">
    <property type="entry name" value="GPCR_Rhodpsn"/>
</dbReference>
<name>A0A7M5XH96_9CNID</name>
<feature type="transmembrane region" description="Helical" evidence="9">
    <location>
        <begin position="99"/>
        <end position="119"/>
    </location>
</feature>
<dbReference type="GO" id="GO:0016020">
    <property type="term" value="C:membrane"/>
    <property type="evidence" value="ECO:0007669"/>
    <property type="project" value="UniProtKB-SubCell"/>
</dbReference>
<keyword evidence="3 9" id="KW-1133">Transmembrane helix</keyword>
<keyword evidence="4" id="KW-0297">G-protein coupled receptor</keyword>
<feature type="transmembrane region" description="Helical" evidence="9">
    <location>
        <begin position="246"/>
        <end position="269"/>
    </location>
</feature>
<dbReference type="GO" id="GO:0004930">
    <property type="term" value="F:G protein-coupled receptor activity"/>
    <property type="evidence" value="ECO:0007669"/>
    <property type="project" value="UniProtKB-KW"/>
</dbReference>
<dbReference type="PROSITE" id="PS50262">
    <property type="entry name" value="G_PROTEIN_RECEP_F1_2"/>
    <property type="match status" value="1"/>
</dbReference>
<keyword evidence="7" id="KW-0807">Transducer</keyword>
<feature type="transmembrane region" description="Helical" evidence="9">
    <location>
        <begin position="482"/>
        <end position="508"/>
    </location>
</feature>
<feature type="transmembrane region" description="Helical" evidence="9">
    <location>
        <begin position="58"/>
        <end position="79"/>
    </location>
</feature>
<dbReference type="EnsemblMetazoa" id="CLYHEMT022924.1">
    <property type="protein sequence ID" value="CLYHEMP022924.1"/>
    <property type="gene ID" value="CLYHEMG022924"/>
</dbReference>
<evidence type="ECO:0000256" key="9">
    <source>
        <dbReference type="SAM" id="Phobius"/>
    </source>
</evidence>
<dbReference type="InterPro" id="IPR050119">
    <property type="entry name" value="CCR1-9-like"/>
</dbReference>
<dbReference type="AlphaFoldDB" id="A0A7M5XH96"/>
<dbReference type="PANTHER" id="PTHR10489">
    <property type="entry name" value="CELL ADHESION MOLECULE"/>
    <property type="match status" value="1"/>
</dbReference>
<comment type="subcellular location">
    <subcellularLocation>
        <location evidence="1">Membrane</location>
        <topology evidence="1">Multi-pass membrane protein</topology>
    </subcellularLocation>
</comment>
<evidence type="ECO:0000313" key="11">
    <source>
        <dbReference type="EnsemblMetazoa" id="CLYHEMP022924.1"/>
    </source>
</evidence>
<keyword evidence="6" id="KW-0675">Receptor</keyword>
<dbReference type="Pfam" id="PF00001">
    <property type="entry name" value="7tm_1"/>
    <property type="match status" value="1"/>
</dbReference>
<feature type="transmembrane region" description="Helical" evidence="9">
    <location>
        <begin position="139"/>
        <end position="156"/>
    </location>
</feature>
<protein>
    <recommendedName>
        <fullName evidence="10">G-protein coupled receptors family 1 profile domain-containing protein</fullName>
    </recommendedName>
</protein>
<dbReference type="Proteomes" id="UP000594262">
    <property type="component" value="Unplaced"/>
</dbReference>
<keyword evidence="5 9" id="KW-0472">Membrane</keyword>